<dbReference type="SUPFAM" id="SSF88946">
    <property type="entry name" value="Sigma2 domain of RNA polymerase sigma factors"/>
    <property type="match status" value="1"/>
</dbReference>
<keyword evidence="4" id="KW-0804">Transcription</keyword>
<dbReference type="InterPro" id="IPR013324">
    <property type="entry name" value="RNA_pol_sigma_r3/r4-like"/>
</dbReference>
<dbReference type="Gene3D" id="1.10.1740.10">
    <property type="match status" value="1"/>
</dbReference>
<accession>A0A1F4ZQL8</accession>
<dbReference type="GO" id="GO:0006352">
    <property type="term" value="P:DNA-templated transcription initiation"/>
    <property type="evidence" value="ECO:0007669"/>
    <property type="project" value="InterPro"/>
</dbReference>
<dbReference type="Pfam" id="PF08281">
    <property type="entry name" value="Sigma70_r4_2"/>
    <property type="match status" value="1"/>
</dbReference>
<proteinExistence type="inferred from homology"/>
<reference evidence="7 8" key="1">
    <citation type="journal article" date="2016" name="Nat. Commun.">
        <title>Thousands of microbial genomes shed light on interconnected biogeochemical processes in an aquifer system.</title>
        <authorList>
            <person name="Anantharaman K."/>
            <person name="Brown C.T."/>
            <person name="Hug L.A."/>
            <person name="Sharon I."/>
            <person name="Castelle C.J."/>
            <person name="Probst A.J."/>
            <person name="Thomas B.C."/>
            <person name="Singh A."/>
            <person name="Wilkins M.J."/>
            <person name="Karaoz U."/>
            <person name="Brodie E.L."/>
            <person name="Williams K.H."/>
            <person name="Hubbard S.S."/>
            <person name="Banfield J.F."/>
        </authorList>
    </citation>
    <scope>NUCLEOTIDE SEQUENCE [LARGE SCALE GENOMIC DNA]</scope>
</reference>
<keyword evidence="2" id="KW-0805">Transcription regulation</keyword>
<dbReference type="PANTHER" id="PTHR43133:SF51">
    <property type="entry name" value="RNA POLYMERASE SIGMA FACTOR"/>
    <property type="match status" value="1"/>
</dbReference>
<dbReference type="GO" id="GO:0016987">
    <property type="term" value="F:sigma factor activity"/>
    <property type="evidence" value="ECO:0007669"/>
    <property type="project" value="UniProtKB-KW"/>
</dbReference>
<dbReference type="EMBL" id="MEXR01000053">
    <property type="protein sequence ID" value="OGD08681.1"/>
    <property type="molecule type" value="Genomic_DNA"/>
</dbReference>
<evidence type="ECO:0000313" key="8">
    <source>
        <dbReference type="Proteomes" id="UP000176424"/>
    </source>
</evidence>
<gene>
    <name evidence="7" type="ORF">A2397_04685</name>
</gene>
<dbReference type="InterPro" id="IPR039425">
    <property type="entry name" value="RNA_pol_sigma-70-like"/>
</dbReference>
<organism evidence="7 8">
    <name type="scientific">Candidatus Amesbacteria bacterium RIFOXYB1_FULL_44_23</name>
    <dbReference type="NCBI Taxonomy" id="1797263"/>
    <lineage>
        <taxon>Bacteria</taxon>
        <taxon>Candidatus Amesiibacteriota</taxon>
    </lineage>
</organism>
<dbReference type="NCBIfam" id="TIGR02937">
    <property type="entry name" value="sigma70-ECF"/>
    <property type="match status" value="1"/>
</dbReference>
<sequence length="181" mass="21475">MADYQTLSDEQLVEQVRSKDRELYRLIVDRYQAKLMRYANYLVFDESKAADIVQETFIKAFINLNGFDIRKKFSSWIYRIAHNQAMNSVKKHHRETPLNPEIDLPSSEDVEEEYFKKEIISKIQKCLNQIPIIYSEPLALYYLEDRSYEEISDILRLPTGTVGTRINRAKVQMKQICQKQK</sequence>
<dbReference type="STRING" id="1797263.A2397_04685"/>
<dbReference type="Proteomes" id="UP000176424">
    <property type="component" value="Unassembled WGS sequence"/>
</dbReference>
<feature type="domain" description="RNA polymerase sigma factor 70 region 4 type 2" evidence="6">
    <location>
        <begin position="122"/>
        <end position="173"/>
    </location>
</feature>
<comment type="caution">
    <text evidence="7">The sequence shown here is derived from an EMBL/GenBank/DDBJ whole genome shotgun (WGS) entry which is preliminary data.</text>
</comment>
<evidence type="ECO:0000256" key="4">
    <source>
        <dbReference type="ARBA" id="ARBA00023163"/>
    </source>
</evidence>
<dbReference type="AlphaFoldDB" id="A0A1F4ZQL8"/>
<dbReference type="InterPro" id="IPR013249">
    <property type="entry name" value="RNA_pol_sigma70_r4_t2"/>
</dbReference>
<dbReference type="PANTHER" id="PTHR43133">
    <property type="entry name" value="RNA POLYMERASE ECF-TYPE SIGMA FACTO"/>
    <property type="match status" value="1"/>
</dbReference>
<evidence type="ECO:0000256" key="3">
    <source>
        <dbReference type="ARBA" id="ARBA00023082"/>
    </source>
</evidence>
<dbReference type="InterPro" id="IPR013325">
    <property type="entry name" value="RNA_pol_sigma_r2"/>
</dbReference>
<evidence type="ECO:0000256" key="1">
    <source>
        <dbReference type="ARBA" id="ARBA00010641"/>
    </source>
</evidence>
<dbReference type="InterPro" id="IPR014284">
    <property type="entry name" value="RNA_pol_sigma-70_dom"/>
</dbReference>
<evidence type="ECO:0000256" key="2">
    <source>
        <dbReference type="ARBA" id="ARBA00023015"/>
    </source>
</evidence>
<protein>
    <submittedName>
        <fullName evidence="7">Uncharacterized protein</fullName>
    </submittedName>
</protein>
<name>A0A1F4ZQL8_9BACT</name>
<dbReference type="Gene3D" id="1.10.10.10">
    <property type="entry name" value="Winged helix-like DNA-binding domain superfamily/Winged helix DNA-binding domain"/>
    <property type="match status" value="1"/>
</dbReference>
<dbReference type="GO" id="GO:0003677">
    <property type="term" value="F:DNA binding"/>
    <property type="evidence" value="ECO:0007669"/>
    <property type="project" value="InterPro"/>
</dbReference>
<dbReference type="Pfam" id="PF04542">
    <property type="entry name" value="Sigma70_r2"/>
    <property type="match status" value="1"/>
</dbReference>
<evidence type="ECO:0000259" key="5">
    <source>
        <dbReference type="Pfam" id="PF04542"/>
    </source>
</evidence>
<feature type="domain" description="RNA polymerase sigma-70 region 2" evidence="5">
    <location>
        <begin position="28"/>
        <end position="94"/>
    </location>
</feature>
<dbReference type="CDD" id="cd06171">
    <property type="entry name" value="Sigma70_r4"/>
    <property type="match status" value="1"/>
</dbReference>
<evidence type="ECO:0000259" key="6">
    <source>
        <dbReference type="Pfam" id="PF08281"/>
    </source>
</evidence>
<evidence type="ECO:0000313" key="7">
    <source>
        <dbReference type="EMBL" id="OGD08681.1"/>
    </source>
</evidence>
<comment type="similarity">
    <text evidence="1">Belongs to the sigma-70 factor family. ECF subfamily.</text>
</comment>
<dbReference type="InterPro" id="IPR007627">
    <property type="entry name" value="RNA_pol_sigma70_r2"/>
</dbReference>
<dbReference type="InterPro" id="IPR036388">
    <property type="entry name" value="WH-like_DNA-bd_sf"/>
</dbReference>
<keyword evidence="3" id="KW-0731">Sigma factor</keyword>
<dbReference type="SUPFAM" id="SSF88659">
    <property type="entry name" value="Sigma3 and sigma4 domains of RNA polymerase sigma factors"/>
    <property type="match status" value="1"/>
</dbReference>